<organism evidence="1 2">
    <name type="scientific">Candidatus Nomurabacteria bacterium RIFCSPHIGHO2_01_FULL_38_19</name>
    <dbReference type="NCBI Taxonomy" id="1801732"/>
    <lineage>
        <taxon>Bacteria</taxon>
        <taxon>Candidatus Nomuraibacteriota</taxon>
    </lineage>
</organism>
<reference evidence="1 2" key="1">
    <citation type="journal article" date="2016" name="Nat. Commun.">
        <title>Thousands of microbial genomes shed light on interconnected biogeochemical processes in an aquifer system.</title>
        <authorList>
            <person name="Anantharaman K."/>
            <person name="Brown C.T."/>
            <person name="Hug L.A."/>
            <person name="Sharon I."/>
            <person name="Castelle C.J."/>
            <person name="Probst A.J."/>
            <person name="Thomas B.C."/>
            <person name="Singh A."/>
            <person name="Wilkins M.J."/>
            <person name="Karaoz U."/>
            <person name="Brodie E.L."/>
            <person name="Williams K.H."/>
            <person name="Hubbard S.S."/>
            <person name="Banfield J.F."/>
        </authorList>
    </citation>
    <scope>NUCLEOTIDE SEQUENCE [LARGE SCALE GENOMIC DNA]</scope>
</reference>
<evidence type="ECO:0000313" key="1">
    <source>
        <dbReference type="EMBL" id="OGI59605.1"/>
    </source>
</evidence>
<accession>A0A1F6UQE8</accession>
<protein>
    <submittedName>
        <fullName evidence="1">Uncharacterized protein</fullName>
    </submittedName>
</protein>
<dbReference type="STRING" id="1801732.A2814_02965"/>
<evidence type="ECO:0000313" key="2">
    <source>
        <dbReference type="Proteomes" id="UP000177869"/>
    </source>
</evidence>
<name>A0A1F6UQE8_9BACT</name>
<proteinExistence type="predicted"/>
<dbReference type="AlphaFoldDB" id="A0A1F6UQE8"/>
<sequence>MKDMPYIDQMGKSYAYGEFFPSDISPFAYNETAAVDFFPISKEEAILKGYKISGKIAKRRVII</sequence>
<dbReference type="EMBL" id="MFTI01000030">
    <property type="protein sequence ID" value="OGI59605.1"/>
    <property type="molecule type" value="Genomic_DNA"/>
</dbReference>
<dbReference type="Proteomes" id="UP000177869">
    <property type="component" value="Unassembled WGS sequence"/>
</dbReference>
<comment type="caution">
    <text evidence="1">The sequence shown here is derived from an EMBL/GenBank/DDBJ whole genome shotgun (WGS) entry which is preliminary data.</text>
</comment>
<gene>
    <name evidence="1" type="ORF">A2814_02965</name>
</gene>